<organism evidence="15 16">
    <name type="scientific">Clupea harengus</name>
    <name type="common">Atlantic herring</name>
    <dbReference type="NCBI Taxonomy" id="7950"/>
    <lineage>
        <taxon>Eukaryota</taxon>
        <taxon>Metazoa</taxon>
        <taxon>Chordata</taxon>
        <taxon>Craniata</taxon>
        <taxon>Vertebrata</taxon>
        <taxon>Euteleostomi</taxon>
        <taxon>Actinopterygii</taxon>
        <taxon>Neopterygii</taxon>
        <taxon>Teleostei</taxon>
        <taxon>Clupei</taxon>
        <taxon>Clupeiformes</taxon>
        <taxon>Clupeoidei</taxon>
        <taxon>Clupeidae</taxon>
        <taxon>Clupea</taxon>
    </lineage>
</organism>
<dbReference type="SMART" id="SM00413">
    <property type="entry name" value="ETS"/>
    <property type="match status" value="1"/>
</dbReference>
<dbReference type="PANTHER" id="PTHR11849">
    <property type="entry name" value="ETS"/>
    <property type="match status" value="1"/>
</dbReference>
<dbReference type="PROSITE" id="PS00345">
    <property type="entry name" value="ETS_DOMAIN_1"/>
    <property type="match status" value="1"/>
</dbReference>
<dbReference type="InterPro" id="IPR036388">
    <property type="entry name" value="WH-like_DNA-bd_sf"/>
</dbReference>
<feature type="domain" description="ETS" evidence="14">
    <location>
        <begin position="5"/>
        <end position="85"/>
    </location>
</feature>
<dbReference type="AlphaFoldDB" id="A0A6P3WFV2"/>
<evidence type="ECO:0000256" key="5">
    <source>
        <dbReference type="ARBA" id="ARBA00022843"/>
    </source>
</evidence>
<keyword evidence="7 11" id="KW-0238">DNA-binding</keyword>
<evidence type="ECO:0000259" key="14">
    <source>
        <dbReference type="PROSITE" id="PS50061"/>
    </source>
</evidence>
<evidence type="ECO:0000256" key="3">
    <source>
        <dbReference type="ARBA" id="ARBA00022491"/>
    </source>
</evidence>
<sequence>MESAITLWQFLLQLLLDQSHKHLICWTSNDGEFKLLKSEEVARLWGLRKNKTNMNYDKLSRALRYYYDKNIIRKVIGQKFVYKFVSFPEILKLDPQAVEMGQDFNRTVVIKDEAQEVEARVKEEVEDDVEDEESPDPAISAALQVQACYHEYFRSGLYPGLPFSSLQSQSHLLQAIRQRHGEPREEAQSVIQFVSQAAEKSDVLLSSRRSSSSESAFSSRPTRQSPRSSSPFSVASSHSTQAWRSPKREAEDSEQDTQPLNLSSGSRESSLTSDKRSHQASGSTSRSKKPKGLEISSPSVVLTGSDLGSIALNSPALPCGSLTPALFTAQTASGLLLSPSPLLSGLHLWNSLSPVGPLSPGHLQGHAPLFQFPTLLNGYVTVPMSSLDGSSSPLLLSSTNYKS</sequence>
<dbReference type="GO" id="GO:0045892">
    <property type="term" value="P:negative regulation of DNA-templated transcription"/>
    <property type="evidence" value="ECO:0007669"/>
    <property type="project" value="UniProtKB-ARBA"/>
</dbReference>
<evidence type="ECO:0000256" key="4">
    <source>
        <dbReference type="ARBA" id="ARBA00022499"/>
    </source>
</evidence>
<keyword evidence="6" id="KW-0805">Transcription regulation</keyword>
<feature type="region of interest" description="Disordered" evidence="12">
    <location>
        <begin position="205"/>
        <end position="296"/>
    </location>
</feature>
<dbReference type="PROSITE" id="PS00346">
    <property type="entry name" value="ETS_DOMAIN_2"/>
    <property type="match status" value="1"/>
</dbReference>
<dbReference type="GO" id="GO:0000981">
    <property type="term" value="F:DNA-binding transcription factor activity, RNA polymerase II-specific"/>
    <property type="evidence" value="ECO:0007669"/>
    <property type="project" value="TreeGrafter"/>
</dbReference>
<feature type="chain" id="PRO_5027804428" evidence="13">
    <location>
        <begin position="22"/>
        <end position="403"/>
    </location>
</feature>
<gene>
    <name evidence="16" type="primary">LOC105913399</name>
</gene>
<name>A0A6P3WFV2_CLUHA</name>
<dbReference type="InterPro" id="IPR000418">
    <property type="entry name" value="Ets_dom"/>
</dbReference>
<evidence type="ECO:0000256" key="9">
    <source>
        <dbReference type="ARBA" id="ARBA00023163"/>
    </source>
</evidence>
<keyword evidence="15" id="KW-1185">Reference proteome</keyword>
<dbReference type="KEGG" id="char:105913399"/>
<feature type="compositionally biased region" description="Low complexity" evidence="12">
    <location>
        <begin position="260"/>
        <end position="272"/>
    </location>
</feature>
<dbReference type="GO" id="GO:0030154">
    <property type="term" value="P:cell differentiation"/>
    <property type="evidence" value="ECO:0007669"/>
    <property type="project" value="TreeGrafter"/>
</dbReference>
<evidence type="ECO:0000256" key="2">
    <source>
        <dbReference type="ARBA" id="ARBA00005562"/>
    </source>
</evidence>
<evidence type="ECO:0000313" key="16">
    <source>
        <dbReference type="RefSeq" id="XP_012697913.2"/>
    </source>
</evidence>
<proteinExistence type="inferred from homology"/>
<dbReference type="PROSITE" id="PS50061">
    <property type="entry name" value="ETS_DOMAIN_3"/>
    <property type="match status" value="1"/>
</dbReference>
<evidence type="ECO:0000256" key="1">
    <source>
        <dbReference type="ARBA" id="ARBA00004123"/>
    </source>
</evidence>
<evidence type="ECO:0000256" key="10">
    <source>
        <dbReference type="ARBA" id="ARBA00023242"/>
    </source>
</evidence>
<keyword evidence="13" id="KW-0732">Signal</keyword>
<dbReference type="GeneID" id="105913399"/>
<dbReference type="PANTHER" id="PTHR11849:SF172">
    <property type="entry name" value="ETS DOMAIN-CONTAINING PROTEIN ELK-3"/>
    <property type="match status" value="1"/>
</dbReference>
<dbReference type="InterPro" id="IPR046328">
    <property type="entry name" value="ETS_fam"/>
</dbReference>
<keyword evidence="9" id="KW-0804">Transcription</keyword>
<dbReference type="Proteomes" id="UP000515152">
    <property type="component" value="Chromosome 3"/>
</dbReference>
<dbReference type="RefSeq" id="XP_012697913.2">
    <property type="nucleotide sequence ID" value="XM_012842459.3"/>
</dbReference>
<evidence type="ECO:0000256" key="13">
    <source>
        <dbReference type="SAM" id="SignalP"/>
    </source>
</evidence>
<accession>A0A6P3WFV2</accession>
<dbReference type="SUPFAM" id="SSF46785">
    <property type="entry name" value="Winged helix' DNA-binding domain"/>
    <property type="match status" value="1"/>
</dbReference>
<comment type="subcellular location">
    <subcellularLocation>
        <location evidence="1 11">Nucleus</location>
    </subcellularLocation>
</comment>
<keyword evidence="8" id="KW-0010">Activator</keyword>
<keyword evidence="5" id="KW-0832">Ubl conjugation</keyword>
<evidence type="ECO:0000256" key="12">
    <source>
        <dbReference type="SAM" id="MobiDB-lite"/>
    </source>
</evidence>
<dbReference type="OrthoDB" id="8898988at2759"/>
<dbReference type="InterPro" id="IPR036390">
    <property type="entry name" value="WH_DNA-bd_sf"/>
</dbReference>
<evidence type="ECO:0000256" key="6">
    <source>
        <dbReference type="ARBA" id="ARBA00023015"/>
    </source>
</evidence>
<evidence type="ECO:0000313" key="15">
    <source>
        <dbReference type="Proteomes" id="UP000515152"/>
    </source>
</evidence>
<feature type="signal peptide" evidence="13">
    <location>
        <begin position="1"/>
        <end position="21"/>
    </location>
</feature>
<feature type="compositionally biased region" description="Low complexity" evidence="12">
    <location>
        <begin position="206"/>
        <end position="239"/>
    </location>
</feature>
<dbReference type="GO" id="GO:0043565">
    <property type="term" value="F:sequence-specific DNA binding"/>
    <property type="evidence" value="ECO:0007669"/>
    <property type="project" value="InterPro"/>
</dbReference>
<keyword evidence="4" id="KW-1017">Isopeptide bond</keyword>
<dbReference type="GO" id="GO:0005634">
    <property type="term" value="C:nucleus"/>
    <property type="evidence" value="ECO:0007669"/>
    <property type="project" value="UniProtKB-SubCell"/>
</dbReference>
<keyword evidence="10 11" id="KW-0539">Nucleus</keyword>
<keyword evidence="3" id="KW-0678">Repressor</keyword>
<evidence type="ECO:0000256" key="7">
    <source>
        <dbReference type="ARBA" id="ARBA00023125"/>
    </source>
</evidence>
<evidence type="ECO:0000256" key="8">
    <source>
        <dbReference type="ARBA" id="ARBA00023159"/>
    </source>
</evidence>
<comment type="similarity">
    <text evidence="2 11">Belongs to the ETS family.</text>
</comment>
<reference evidence="16" key="1">
    <citation type="submission" date="2025-08" db="UniProtKB">
        <authorList>
            <consortium name="RefSeq"/>
        </authorList>
    </citation>
    <scope>IDENTIFICATION</scope>
</reference>
<dbReference type="Pfam" id="PF00178">
    <property type="entry name" value="Ets"/>
    <property type="match status" value="1"/>
</dbReference>
<evidence type="ECO:0000256" key="11">
    <source>
        <dbReference type="RuleBase" id="RU004019"/>
    </source>
</evidence>
<dbReference type="Gene3D" id="1.10.10.10">
    <property type="entry name" value="Winged helix-like DNA-binding domain superfamily/Winged helix DNA-binding domain"/>
    <property type="match status" value="1"/>
</dbReference>
<protein>
    <submittedName>
        <fullName evidence="16">ETS domain-containing protein Elk-3-like</fullName>
    </submittedName>
</protein>
<dbReference type="PRINTS" id="PR00454">
    <property type="entry name" value="ETSDOMAIN"/>
</dbReference>
<dbReference type="FunFam" id="1.10.10.10:FF:000113">
    <property type="entry name" value="ETS domain-containing protein Elk-3"/>
    <property type="match status" value="1"/>
</dbReference>